<reference evidence="2 3" key="2">
    <citation type="journal article" date="2017" name="Front. Plant Sci.">
        <title>Gene Classification and Mining of Molecular Markers Useful in Red Clover (Trifolium pratense) Breeding.</title>
        <authorList>
            <person name="Istvanek J."/>
            <person name="Dluhosova J."/>
            <person name="Dluhos P."/>
            <person name="Patkova L."/>
            <person name="Nedelnik J."/>
            <person name="Repkova J."/>
        </authorList>
    </citation>
    <scope>NUCLEOTIDE SEQUENCE [LARGE SCALE GENOMIC DNA]</scope>
    <source>
        <strain evidence="3">cv. Tatra</strain>
        <tissue evidence="2">Young leaves</tissue>
    </source>
</reference>
<gene>
    <name evidence="2" type="ORF">L195_g055323</name>
</gene>
<dbReference type="Proteomes" id="UP000236291">
    <property type="component" value="Unassembled WGS sequence"/>
</dbReference>
<reference evidence="2 3" key="1">
    <citation type="journal article" date="2014" name="Am. J. Bot.">
        <title>Genome assembly and annotation for red clover (Trifolium pratense; Fabaceae).</title>
        <authorList>
            <person name="Istvanek J."/>
            <person name="Jaros M."/>
            <person name="Krenek A."/>
            <person name="Repkova J."/>
        </authorList>
    </citation>
    <scope>NUCLEOTIDE SEQUENCE [LARGE SCALE GENOMIC DNA]</scope>
    <source>
        <strain evidence="3">cv. Tatra</strain>
        <tissue evidence="2">Young leaves</tissue>
    </source>
</reference>
<proteinExistence type="predicted"/>
<protein>
    <submittedName>
        <fullName evidence="2">Uncharacterized protein</fullName>
    </submittedName>
</protein>
<evidence type="ECO:0000313" key="3">
    <source>
        <dbReference type="Proteomes" id="UP000236291"/>
    </source>
</evidence>
<dbReference type="EMBL" id="ASHM01100328">
    <property type="protein sequence ID" value="PNX66870.1"/>
    <property type="molecule type" value="Genomic_DNA"/>
</dbReference>
<feature type="chain" id="PRO_5014327957" evidence="1">
    <location>
        <begin position="18"/>
        <end position="56"/>
    </location>
</feature>
<feature type="signal peptide" evidence="1">
    <location>
        <begin position="1"/>
        <end position="17"/>
    </location>
</feature>
<sequence>MFFVIVGCYAFSLLGWCRFDIPIGVVVSVVVDATKFIVEMDGWGVGIGGSFAFVVL</sequence>
<evidence type="ECO:0000313" key="2">
    <source>
        <dbReference type="EMBL" id="PNX66870.1"/>
    </source>
</evidence>
<comment type="caution">
    <text evidence="2">The sequence shown here is derived from an EMBL/GenBank/DDBJ whole genome shotgun (WGS) entry which is preliminary data.</text>
</comment>
<dbReference type="AlphaFoldDB" id="A0A2K3KKR3"/>
<keyword evidence="1" id="KW-0732">Signal</keyword>
<accession>A0A2K3KKR3</accession>
<organism evidence="2 3">
    <name type="scientific">Trifolium pratense</name>
    <name type="common">Red clover</name>
    <dbReference type="NCBI Taxonomy" id="57577"/>
    <lineage>
        <taxon>Eukaryota</taxon>
        <taxon>Viridiplantae</taxon>
        <taxon>Streptophyta</taxon>
        <taxon>Embryophyta</taxon>
        <taxon>Tracheophyta</taxon>
        <taxon>Spermatophyta</taxon>
        <taxon>Magnoliopsida</taxon>
        <taxon>eudicotyledons</taxon>
        <taxon>Gunneridae</taxon>
        <taxon>Pentapetalae</taxon>
        <taxon>rosids</taxon>
        <taxon>fabids</taxon>
        <taxon>Fabales</taxon>
        <taxon>Fabaceae</taxon>
        <taxon>Papilionoideae</taxon>
        <taxon>50 kb inversion clade</taxon>
        <taxon>NPAAA clade</taxon>
        <taxon>Hologalegina</taxon>
        <taxon>IRL clade</taxon>
        <taxon>Trifolieae</taxon>
        <taxon>Trifolium</taxon>
    </lineage>
</organism>
<name>A0A2K3KKR3_TRIPR</name>
<evidence type="ECO:0000256" key="1">
    <source>
        <dbReference type="SAM" id="SignalP"/>
    </source>
</evidence>